<dbReference type="AlphaFoldDB" id="U4L1B4"/>
<reference evidence="1 2" key="1">
    <citation type="journal article" date="2013" name="PLoS Genet.">
        <title>The genome and development-dependent transcriptomes of Pyronema confluens: a window into fungal evolution.</title>
        <authorList>
            <person name="Traeger S."/>
            <person name="Altegoer F."/>
            <person name="Freitag M."/>
            <person name="Gabaldon T."/>
            <person name="Kempken F."/>
            <person name="Kumar A."/>
            <person name="Marcet-Houben M."/>
            <person name="Poggeler S."/>
            <person name="Stajich J.E."/>
            <person name="Nowrousian M."/>
        </authorList>
    </citation>
    <scope>NUCLEOTIDE SEQUENCE [LARGE SCALE GENOMIC DNA]</scope>
    <source>
        <strain evidence="2">CBS 100304</strain>
        <tissue evidence="1">Vegetative mycelium</tissue>
    </source>
</reference>
<name>U4L1B4_PYROM</name>
<sequence>MMIVPRFFQRTAPSSSFGAARLDSFYHYLRKSSGAYTLAPCHPRLDSLTVFVLCPLLAEGRPY</sequence>
<accession>U4L1B4</accession>
<keyword evidence="2" id="KW-1185">Reference proteome</keyword>
<evidence type="ECO:0000313" key="2">
    <source>
        <dbReference type="Proteomes" id="UP000018144"/>
    </source>
</evidence>
<evidence type="ECO:0000313" key="1">
    <source>
        <dbReference type="EMBL" id="CCX05869.1"/>
    </source>
</evidence>
<proteinExistence type="predicted"/>
<protein>
    <submittedName>
        <fullName evidence="1">Uncharacterized protein</fullName>
    </submittedName>
</protein>
<gene>
    <name evidence="1" type="ORF">PCON_05456</name>
</gene>
<dbReference type="Proteomes" id="UP000018144">
    <property type="component" value="Unassembled WGS sequence"/>
</dbReference>
<dbReference type="EMBL" id="HF935274">
    <property type="protein sequence ID" value="CCX05869.1"/>
    <property type="molecule type" value="Genomic_DNA"/>
</dbReference>
<organism evidence="1 2">
    <name type="scientific">Pyronema omphalodes (strain CBS 100304)</name>
    <name type="common">Pyronema confluens</name>
    <dbReference type="NCBI Taxonomy" id="1076935"/>
    <lineage>
        <taxon>Eukaryota</taxon>
        <taxon>Fungi</taxon>
        <taxon>Dikarya</taxon>
        <taxon>Ascomycota</taxon>
        <taxon>Pezizomycotina</taxon>
        <taxon>Pezizomycetes</taxon>
        <taxon>Pezizales</taxon>
        <taxon>Pyronemataceae</taxon>
        <taxon>Pyronema</taxon>
    </lineage>
</organism>